<dbReference type="AlphaFoldDB" id="A0A2H6KF86"/>
<feature type="region of interest" description="Disordered" evidence="1">
    <location>
        <begin position="85"/>
        <end position="141"/>
    </location>
</feature>
<dbReference type="RefSeq" id="XP_028867887.1">
    <property type="nucleotide sequence ID" value="XM_029012054.1"/>
</dbReference>
<organism evidence="2 3">
    <name type="scientific">Babesia ovata</name>
    <dbReference type="NCBI Taxonomy" id="189622"/>
    <lineage>
        <taxon>Eukaryota</taxon>
        <taxon>Sar</taxon>
        <taxon>Alveolata</taxon>
        <taxon>Apicomplexa</taxon>
        <taxon>Aconoidasida</taxon>
        <taxon>Piroplasmida</taxon>
        <taxon>Babesiidae</taxon>
        <taxon>Babesia</taxon>
    </lineage>
</organism>
<accession>A0A2H6KF86</accession>
<comment type="caution">
    <text evidence="2">The sequence shown here is derived from an EMBL/GenBank/DDBJ whole genome shotgun (WGS) entry which is preliminary data.</text>
</comment>
<sequence length="141" mass="14947">MADAICCKRRLQPTPPTTSSSLDSTNAIARSVISTSMANMCSCTLKQRSRVKFLKSSCVQAPVDNISFCRSISCSHRVNSPLSEQSIPFTTKGSGIMRAPGKRAVSSMERPGDGLFGSPSRRASLSSTFPAAISRVSPSTA</sequence>
<keyword evidence="3" id="KW-1185">Reference proteome</keyword>
<reference evidence="2 3" key="1">
    <citation type="journal article" date="2017" name="BMC Genomics">
        <title>Whole-genome assembly of Babesia ovata and comparative genomics between closely related pathogens.</title>
        <authorList>
            <person name="Yamagishi J."/>
            <person name="Asada M."/>
            <person name="Hakimi H."/>
            <person name="Tanaka T.Q."/>
            <person name="Sugimoto C."/>
            <person name="Kawazu S."/>
        </authorList>
    </citation>
    <scope>NUCLEOTIDE SEQUENCE [LARGE SCALE GENOMIC DNA]</scope>
    <source>
        <strain evidence="2 3">Miyake</strain>
    </source>
</reference>
<gene>
    <name evidence="2" type="ORF">BOVATA_031370</name>
</gene>
<evidence type="ECO:0000313" key="3">
    <source>
        <dbReference type="Proteomes" id="UP000236319"/>
    </source>
</evidence>
<proteinExistence type="predicted"/>
<dbReference type="EMBL" id="BDSA01000003">
    <property type="protein sequence ID" value="GBE61644.1"/>
    <property type="molecule type" value="Genomic_DNA"/>
</dbReference>
<protein>
    <submittedName>
        <fullName evidence="2">Peptidase M28, putative</fullName>
    </submittedName>
</protein>
<evidence type="ECO:0000313" key="2">
    <source>
        <dbReference type="EMBL" id="GBE61644.1"/>
    </source>
</evidence>
<dbReference type="VEuPathDB" id="PiroplasmaDB:BOVATA_031370"/>
<evidence type="ECO:0000256" key="1">
    <source>
        <dbReference type="SAM" id="MobiDB-lite"/>
    </source>
</evidence>
<name>A0A2H6KF86_9APIC</name>
<dbReference type="Proteomes" id="UP000236319">
    <property type="component" value="Unassembled WGS sequence"/>
</dbReference>
<dbReference type="GeneID" id="39875414"/>